<evidence type="ECO:0000256" key="8">
    <source>
        <dbReference type="SAM" id="Phobius"/>
    </source>
</evidence>
<keyword evidence="2 6" id="KW-0349">Heme</keyword>
<proteinExistence type="predicted"/>
<keyword evidence="8" id="KW-0472">Membrane</keyword>
<dbReference type="KEGG" id="sniv:SFSGTM_04570"/>
<evidence type="ECO:0000259" key="9">
    <source>
        <dbReference type="PROSITE" id="PS51007"/>
    </source>
</evidence>
<dbReference type="PANTHER" id="PTHR40942:SF4">
    <property type="entry name" value="CYTOCHROME C5"/>
    <property type="match status" value="1"/>
</dbReference>
<keyword evidence="1" id="KW-0813">Transport</keyword>
<dbReference type="Pfam" id="PF13442">
    <property type="entry name" value="Cytochrome_CBB3"/>
    <property type="match status" value="1"/>
</dbReference>
<dbReference type="AlphaFoldDB" id="A0A809RDA1"/>
<feature type="domain" description="Cytochrome c" evidence="9">
    <location>
        <begin position="77"/>
        <end position="157"/>
    </location>
</feature>
<dbReference type="Proteomes" id="UP000463939">
    <property type="component" value="Chromosome"/>
</dbReference>
<dbReference type="SUPFAM" id="SSF46626">
    <property type="entry name" value="Cytochrome c"/>
    <property type="match status" value="1"/>
</dbReference>
<evidence type="ECO:0000256" key="5">
    <source>
        <dbReference type="ARBA" id="ARBA00023004"/>
    </source>
</evidence>
<evidence type="ECO:0000256" key="4">
    <source>
        <dbReference type="ARBA" id="ARBA00022982"/>
    </source>
</evidence>
<keyword evidence="11" id="KW-1185">Reference proteome</keyword>
<dbReference type="InterPro" id="IPR009056">
    <property type="entry name" value="Cyt_c-like_dom"/>
</dbReference>
<keyword evidence="3 6" id="KW-0479">Metal-binding</keyword>
<evidence type="ECO:0000313" key="11">
    <source>
        <dbReference type="Proteomes" id="UP000463939"/>
    </source>
</evidence>
<keyword evidence="5 6" id="KW-0408">Iron</keyword>
<keyword evidence="8" id="KW-0812">Transmembrane</keyword>
<reference evidence="11" key="1">
    <citation type="submission" date="2019-11" db="EMBL/GenBank/DDBJ databases">
        <title>Isolation and characterization of a novel species in the genus Sulfuriferula.</title>
        <authorList>
            <person name="Mochizuki J."/>
            <person name="Kojima H."/>
            <person name="Fukui M."/>
        </authorList>
    </citation>
    <scope>NUCLEOTIDE SEQUENCE [LARGE SCALE GENOMIC DNA]</scope>
    <source>
        <strain evidence="11">SGTM</strain>
    </source>
</reference>
<dbReference type="GO" id="GO:0020037">
    <property type="term" value="F:heme binding"/>
    <property type="evidence" value="ECO:0007669"/>
    <property type="project" value="InterPro"/>
</dbReference>
<dbReference type="GO" id="GO:0009055">
    <property type="term" value="F:electron transfer activity"/>
    <property type="evidence" value="ECO:0007669"/>
    <property type="project" value="InterPro"/>
</dbReference>
<evidence type="ECO:0000256" key="7">
    <source>
        <dbReference type="SAM" id="MobiDB-lite"/>
    </source>
</evidence>
<dbReference type="PROSITE" id="PS51007">
    <property type="entry name" value="CYTC"/>
    <property type="match status" value="1"/>
</dbReference>
<keyword evidence="4" id="KW-0249">Electron transport</keyword>
<dbReference type="EMBL" id="AP021881">
    <property type="protein sequence ID" value="BBO99748.1"/>
    <property type="molecule type" value="Genomic_DNA"/>
</dbReference>
<dbReference type="PANTHER" id="PTHR40942">
    <property type="match status" value="1"/>
</dbReference>
<dbReference type="InterPro" id="IPR002323">
    <property type="entry name" value="Cyt_CIE"/>
</dbReference>
<evidence type="ECO:0000313" key="10">
    <source>
        <dbReference type="EMBL" id="BBO99748.1"/>
    </source>
</evidence>
<accession>A0A809RDA1</accession>
<evidence type="ECO:0000256" key="3">
    <source>
        <dbReference type="ARBA" id="ARBA00022723"/>
    </source>
</evidence>
<evidence type="ECO:0000256" key="1">
    <source>
        <dbReference type="ARBA" id="ARBA00022448"/>
    </source>
</evidence>
<dbReference type="Gene3D" id="1.10.760.10">
    <property type="entry name" value="Cytochrome c-like domain"/>
    <property type="match status" value="1"/>
</dbReference>
<dbReference type="RefSeq" id="WP_162083756.1">
    <property type="nucleotide sequence ID" value="NZ_AP021881.1"/>
</dbReference>
<protein>
    <recommendedName>
        <fullName evidence="9">Cytochrome c domain-containing protein</fullName>
    </recommendedName>
</protein>
<name>A0A809RDA1_9PROT</name>
<keyword evidence="8" id="KW-1133">Transmembrane helix</keyword>
<evidence type="ECO:0000256" key="6">
    <source>
        <dbReference type="PROSITE-ProRule" id="PRU00433"/>
    </source>
</evidence>
<feature type="region of interest" description="Disordered" evidence="7">
    <location>
        <begin position="163"/>
        <end position="188"/>
    </location>
</feature>
<gene>
    <name evidence="10" type="ORF">SFSGTM_04570</name>
</gene>
<sequence>MSDEHAKMTKTTPQQFFFALWGGLFAPLFAILLIVGLVAKIQGSHSHEESMAYNDAAVEERIHPVGEISLADPNAVHVDKTGAEVFAAVCIGCHGTGALGSPKYQDKSAWGPRIKQGYDTLIQHALSGIRQMPARGGNPDLTDTEIANAVAFMANAGGAKFTPPEAKAPAAAPAGAAPAAAAPAPAAK</sequence>
<dbReference type="PRINTS" id="PR00607">
    <property type="entry name" value="CYTCHROMECIE"/>
</dbReference>
<evidence type="ECO:0000256" key="2">
    <source>
        <dbReference type="ARBA" id="ARBA00022617"/>
    </source>
</evidence>
<dbReference type="InterPro" id="IPR036909">
    <property type="entry name" value="Cyt_c-like_dom_sf"/>
</dbReference>
<organism evidence="10 11">
    <name type="scientific">Sulfuriferula nivalis</name>
    <dbReference type="NCBI Taxonomy" id="2675298"/>
    <lineage>
        <taxon>Bacteria</taxon>
        <taxon>Pseudomonadati</taxon>
        <taxon>Pseudomonadota</taxon>
        <taxon>Betaproteobacteria</taxon>
        <taxon>Nitrosomonadales</taxon>
        <taxon>Sulfuricellaceae</taxon>
        <taxon>Sulfuriferula</taxon>
    </lineage>
</organism>
<feature type="transmembrane region" description="Helical" evidence="8">
    <location>
        <begin position="16"/>
        <end position="39"/>
    </location>
</feature>
<dbReference type="GO" id="GO:0005506">
    <property type="term" value="F:iron ion binding"/>
    <property type="evidence" value="ECO:0007669"/>
    <property type="project" value="InterPro"/>
</dbReference>